<comment type="cofactor">
    <cofactor evidence="1">
        <name>Mg(2+)</name>
        <dbReference type="ChEBI" id="CHEBI:18420"/>
    </cofactor>
</comment>
<dbReference type="Pfam" id="PF00781">
    <property type="entry name" value="DAGK_cat"/>
    <property type="match status" value="1"/>
</dbReference>
<accession>A0ABT0K4W7</accession>
<dbReference type="PANTHER" id="PTHR12358">
    <property type="entry name" value="SPHINGOSINE KINASE"/>
    <property type="match status" value="1"/>
</dbReference>
<dbReference type="Gene3D" id="2.60.200.40">
    <property type="match status" value="1"/>
</dbReference>
<keyword evidence="7" id="KW-0444">Lipid biosynthesis</keyword>
<name>A0ABT0K4W7_9ACTN</name>
<keyword evidence="7" id="KW-0594">Phospholipid biosynthesis</keyword>
<comment type="caution">
    <text evidence="10">The sequence shown here is derived from an EMBL/GenBank/DDBJ whole genome shotgun (WGS) entry which is preliminary data.</text>
</comment>
<keyword evidence="3" id="KW-0808">Transferase</keyword>
<dbReference type="Gene3D" id="3.40.50.10330">
    <property type="entry name" value="Probable inorganic polyphosphate/atp-NAD kinase, domain 1"/>
    <property type="match status" value="1"/>
</dbReference>
<dbReference type="InterPro" id="IPR050187">
    <property type="entry name" value="Lipid_Phosphate_FormReg"/>
</dbReference>
<evidence type="ECO:0000313" key="11">
    <source>
        <dbReference type="Proteomes" id="UP001201873"/>
    </source>
</evidence>
<feature type="domain" description="DAGKc" evidence="9">
    <location>
        <begin position="1"/>
        <end position="144"/>
    </location>
</feature>
<evidence type="ECO:0000256" key="6">
    <source>
        <dbReference type="ARBA" id="ARBA00022840"/>
    </source>
</evidence>
<dbReference type="PROSITE" id="PS50146">
    <property type="entry name" value="DAGK"/>
    <property type="match status" value="1"/>
</dbReference>
<sequence>MEHCLVIANPAAGTISPQTVAEVVGRCERHAPTELAWTDGPGDASRLAADAARRAAAGHGPTSASARIVVAVGGDGTVAEVVRGLLSPEAAGGAPALCIVPAGTGNSNYRALWGTRPWPAALTQALTTWPTGRRAIDLAHIRELDEPVLLGVGAGLTAEVLRSANTVPATGAERLATGLEHAAARFSAYQGRVTVDEAVVHEGGTVCVNIGGGRHRAWQYLVLPDSRLDDGLLDVCVVGAALEPTRLPELLRTGKHLGQPGVVYRRGRRVVVERLDGDPLCFEHDGELMPAATVRLTVDVRPGALVVLCDPAVVGPLPGDAR</sequence>
<dbReference type="InterPro" id="IPR017438">
    <property type="entry name" value="ATP-NAD_kinase_N"/>
</dbReference>
<dbReference type="EMBL" id="JALKFT010000047">
    <property type="protein sequence ID" value="MCK9878843.1"/>
    <property type="molecule type" value="Genomic_DNA"/>
</dbReference>
<keyword evidence="8" id="KW-1208">Phospholipid metabolism</keyword>
<reference evidence="10 11" key="1">
    <citation type="submission" date="2022-04" db="EMBL/GenBank/DDBJ databases">
        <title>Genome diversity in the genus Frankia.</title>
        <authorList>
            <person name="Carlos-Shanley C."/>
            <person name="Hahn D."/>
        </authorList>
    </citation>
    <scope>NUCLEOTIDE SEQUENCE [LARGE SCALE GENOMIC DNA]</scope>
    <source>
        <strain evidence="10 11">Ag45/Mut15</strain>
    </source>
</reference>
<dbReference type="SMART" id="SM00046">
    <property type="entry name" value="DAGKc"/>
    <property type="match status" value="1"/>
</dbReference>
<evidence type="ECO:0000256" key="7">
    <source>
        <dbReference type="ARBA" id="ARBA00023209"/>
    </source>
</evidence>
<evidence type="ECO:0000256" key="3">
    <source>
        <dbReference type="ARBA" id="ARBA00022679"/>
    </source>
</evidence>
<keyword evidence="7" id="KW-0443">Lipid metabolism</keyword>
<keyword evidence="6" id="KW-0067">ATP-binding</keyword>
<gene>
    <name evidence="10" type="ORF">MXD59_24295</name>
</gene>
<organism evidence="10 11">
    <name type="scientific">Frankia umida</name>
    <dbReference type="NCBI Taxonomy" id="573489"/>
    <lineage>
        <taxon>Bacteria</taxon>
        <taxon>Bacillati</taxon>
        <taxon>Actinomycetota</taxon>
        <taxon>Actinomycetes</taxon>
        <taxon>Frankiales</taxon>
        <taxon>Frankiaceae</taxon>
        <taxon>Frankia</taxon>
    </lineage>
</organism>
<keyword evidence="5" id="KW-0418">Kinase</keyword>
<keyword evidence="11" id="KW-1185">Reference proteome</keyword>
<protein>
    <recommendedName>
        <fullName evidence="9">DAGKc domain-containing protein</fullName>
    </recommendedName>
</protein>
<evidence type="ECO:0000256" key="8">
    <source>
        <dbReference type="ARBA" id="ARBA00023264"/>
    </source>
</evidence>
<dbReference type="SUPFAM" id="SSF111331">
    <property type="entry name" value="NAD kinase/diacylglycerol kinase-like"/>
    <property type="match status" value="1"/>
</dbReference>
<dbReference type="InterPro" id="IPR016064">
    <property type="entry name" value="NAD/diacylglycerol_kinase_sf"/>
</dbReference>
<evidence type="ECO:0000259" key="9">
    <source>
        <dbReference type="PROSITE" id="PS50146"/>
    </source>
</evidence>
<dbReference type="RefSeq" id="WP_248826909.1">
    <property type="nucleotide sequence ID" value="NZ_JALKFT010000047.1"/>
</dbReference>
<evidence type="ECO:0000313" key="10">
    <source>
        <dbReference type="EMBL" id="MCK9878843.1"/>
    </source>
</evidence>
<dbReference type="InterPro" id="IPR045540">
    <property type="entry name" value="YegS/DAGK_C"/>
</dbReference>
<dbReference type="Pfam" id="PF19279">
    <property type="entry name" value="YegS_C"/>
    <property type="match status" value="1"/>
</dbReference>
<keyword evidence="4" id="KW-0547">Nucleotide-binding</keyword>
<evidence type="ECO:0000256" key="1">
    <source>
        <dbReference type="ARBA" id="ARBA00001946"/>
    </source>
</evidence>
<evidence type="ECO:0000256" key="5">
    <source>
        <dbReference type="ARBA" id="ARBA00022777"/>
    </source>
</evidence>
<dbReference type="InterPro" id="IPR001206">
    <property type="entry name" value="Diacylglycerol_kinase_cat_dom"/>
</dbReference>
<dbReference type="PANTHER" id="PTHR12358:SF106">
    <property type="entry name" value="LIPID KINASE YEGS"/>
    <property type="match status" value="1"/>
</dbReference>
<proteinExistence type="inferred from homology"/>
<evidence type="ECO:0000256" key="2">
    <source>
        <dbReference type="ARBA" id="ARBA00005983"/>
    </source>
</evidence>
<dbReference type="Proteomes" id="UP001201873">
    <property type="component" value="Unassembled WGS sequence"/>
</dbReference>
<comment type="similarity">
    <text evidence="2">Belongs to the diacylglycerol/lipid kinase family.</text>
</comment>
<evidence type="ECO:0000256" key="4">
    <source>
        <dbReference type="ARBA" id="ARBA00022741"/>
    </source>
</evidence>